<proteinExistence type="predicted"/>
<dbReference type="RefSeq" id="WP_315339652.1">
    <property type="nucleotide sequence ID" value="NZ_JAVDZE010000001.1"/>
</dbReference>
<protein>
    <submittedName>
        <fullName evidence="1">Uncharacterized protein</fullName>
    </submittedName>
</protein>
<evidence type="ECO:0000313" key="1">
    <source>
        <dbReference type="EMBL" id="MDV3103198.1"/>
    </source>
</evidence>
<evidence type="ECO:0000313" key="2">
    <source>
        <dbReference type="Proteomes" id="UP001245683"/>
    </source>
</evidence>
<accession>A0AAE4NRV8</accession>
<sequence>MIHGGESMLARILYYRDKEMPWEIVVPANDIARAEELARKKMREFRAVDYEIELIA</sequence>
<gene>
    <name evidence="1" type="ORF">RBI02_01370</name>
</gene>
<name>A0AAE4NRV8_9EURY</name>
<organism evidence="1 2">
    <name type="scientific">Thermococcus waiotapuensis</name>
    <dbReference type="NCBI Taxonomy" id="90909"/>
    <lineage>
        <taxon>Archaea</taxon>
        <taxon>Methanobacteriati</taxon>
        <taxon>Methanobacteriota</taxon>
        <taxon>Thermococci</taxon>
        <taxon>Thermococcales</taxon>
        <taxon>Thermococcaceae</taxon>
        <taxon>Thermococcus</taxon>
    </lineage>
</organism>
<reference evidence="1 2" key="1">
    <citation type="submission" date="2023-08" db="EMBL/GenBank/DDBJ databases">
        <title>Draft genome sequence of Thermococcus waiotapuensis WT1T, a thermophilic sulphur-dependent archaeon from order Thermococcales.</title>
        <authorList>
            <person name="Manners S.H."/>
            <person name="Carere C.R."/>
            <person name="Dhami M.K."/>
            <person name="Dobson R.C.J."/>
            <person name="Stott M.B."/>
        </authorList>
    </citation>
    <scope>NUCLEOTIDE SEQUENCE [LARGE SCALE GENOMIC DNA]</scope>
    <source>
        <strain evidence="1 2">WT1</strain>
    </source>
</reference>
<dbReference type="EMBL" id="JAVDZE010000001">
    <property type="protein sequence ID" value="MDV3103198.1"/>
    <property type="molecule type" value="Genomic_DNA"/>
</dbReference>
<comment type="caution">
    <text evidence="1">The sequence shown here is derived from an EMBL/GenBank/DDBJ whole genome shotgun (WGS) entry which is preliminary data.</text>
</comment>
<dbReference type="AlphaFoldDB" id="A0AAE4NRV8"/>
<keyword evidence="2" id="KW-1185">Reference proteome</keyword>
<dbReference type="Proteomes" id="UP001245683">
    <property type="component" value="Unassembled WGS sequence"/>
</dbReference>